<dbReference type="Gene3D" id="1.10.10.10">
    <property type="entry name" value="Winged helix-like DNA-binding domain superfamily/Winged helix DNA-binding domain"/>
    <property type="match status" value="1"/>
</dbReference>
<dbReference type="HOGENOM" id="CLU_1592818_0_0_11"/>
<dbReference type="SMART" id="SM00347">
    <property type="entry name" value="HTH_MARR"/>
    <property type="match status" value="1"/>
</dbReference>
<dbReference type="InterPro" id="IPR039422">
    <property type="entry name" value="MarR/SlyA-like"/>
</dbReference>
<dbReference type="InterPro" id="IPR036388">
    <property type="entry name" value="WH-like_DNA-bd_sf"/>
</dbReference>
<protein>
    <submittedName>
        <fullName evidence="2">Transcriptional regulator, MarR family</fullName>
    </submittedName>
</protein>
<dbReference type="GO" id="GO:0003700">
    <property type="term" value="F:DNA-binding transcription factor activity"/>
    <property type="evidence" value="ECO:0007669"/>
    <property type="project" value="InterPro"/>
</dbReference>
<dbReference type="InterPro" id="IPR036390">
    <property type="entry name" value="WH_DNA-bd_sf"/>
</dbReference>
<dbReference type="Proteomes" id="UP000002218">
    <property type="component" value="Chromosome"/>
</dbReference>
<dbReference type="InParanoid" id="C8X7F3"/>
<name>C8X7F3_NAKMY</name>
<dbReference type="SUPFAM" id="SSF46785">
    <property type="entry name" value="Winged helix' DNA-binding domain"/>
    <property type="match status" value="1"/>
</dbReference>
<organism evidence="2 3">
    <name type="scientific">Nakamurella multipartita (strain ATCC 700099 / DSM 44233 / CIP 104796 / JCM 9543 / NBRC 105858 / Y-104)</name>
    <name type="common">Microsphaera multipartita</name>
    <dbReference type="NCBI Taxonomy" id="479431"/>
    <lineage>
        <taxon>Bacteria</taxon>
        <taxon>Bacillati</taxon>
        <taxon>Actinomycetota</taxon>
        <taxon>Actinomycetes</taxon>
        <taxon>Nakamurellales</taxon>
        <taxon>Nakamurellaceae</taxon>
        <taxon>Nakamurella</taxon>
    </lineage>
</organism>
<evidence type="ECO:0000259" key="1">
    <source>
        <dbReference type="PROSITE" id="PS50995"/>
    </source>
</evidence>
<dbReference type="InterPro" id="IPR000835">
    <property type="entry name" value="HTH_MarR-typ"/>
</dbReference>
<evidence type="ECO:0000313" key="2">
    <source>
        <dbReference type="EMBL" id="ACV78906.1"/>
    </source>
</evidence>
<dbReference type="PANTHER" id="PTHR33164">
    <property type="entry name" value="TRANSCRIPTIONAL REGULATOR, MARR FAMILY"/>
    <property type="match status" value="1"/>
</dbReference>
<gene>
    <name evidence="2" type="ordered locus">Namu_2548</name>
</gene>
<dbReference type="OrthoDB" id="3237509at2"/>
<dbReference type="PROSITE" id="PS50995">
    <property type="entry name" value="HTH_MARR_2"/>
    <property type="match status" value="1"/>
</dbReference>
<dbReference type="AlphaFoldDB" id="C8X7F3"/>
<evidence type="ECO:0000313" key="3">
    <source>
        <dbReference type="Proteomes" id="UP000002218"/>
    </source>
</evidence>
<dbReference type="PANTHER" id="PTHR33164:SF43">
    <property type="entry name" value="HTH-TYPE TRANSCRIPTIONAL REPRESSOR YETL"/>
    <property type="match status" value="1"/>
</dbReference>
<reference evidence="3" key="1">
    <citation type="submission" date="2009-09" db="EMBL/GenBank/DDBJ databases">
        <title>The complete genome of Nakamurella multipartita DSM 44233.</title>
        <authorList>
            <consortium name="US DOE Joint Genome Institute (JGI-PGF)"/>
            <person name="Lucas S."/>
            <person name="Copeland A."/>
            <person name="Lapidus A."/>
            <person name="Glavina del Rio T."/>
            <person name="Dalin E."/>
            <person name="Tice H."/>
            <person name="Bruce D."/>
            <person name="Goodwin L."/>
            <person name="Pitluck S."/>
            <person name="Kyrpides N."/>
            <person name="Mavromatis K."/>
            <person name="Ivanova N."/>
            <person name="Ovchinnikova G."/>
            <person name="Sims D."/>
            <person name="Meincke L."/>
            <person name="Brettin T."/>
            <person name="Detter J.C."/>
            <person name="Han C."/>
            <person name="Larimer F."/>
            <person name="Land M."/>
            <person name="Hauser L."/>
            <person name="Markowitz V."/>
            <person name="Cheng J.-F."/>
            <person name="Hugenholtz P."/>
            <person name="Woyke T."/>
            <person name="Wu D."/>
            <person name="Klenk H.-P."/>
            <person name="Eisen J.A."/>
        </authorList>
    </citation>
    <scope>NUCLEOTIDE SEQUENCE [LARGE SCALE GENOMIC DNA]</scope>
    <source>
        <strain evidence="3">ATCC 700099 / DSM 44233 / CIP 104796 / JCM 9543 / NBRC 105858 / Y-104</strain>
    </source>
</reference>
<proteinExistence type="predicted"/>
<dbReference type="eggNOG" id="COG1846">
    <property type="taxonomic scope" value="Bacteria"/>
</dbReference>
<dbReference type="EMBL" id="CP001737">
    <property type="protein sequence ID" value="ACV78906.1"/>
    <property type="molecule type" value="Genomic_DNA"/>
</dbReference>
<reference evidence="2 3" key="2">
    <citation type="journal article" date="2010" name="Stand. Genomic Sci.">
        <title>Complete genome sequence of Nakamurella multipartita type strain (Y-104).</title>
        <authorList>
            <person name="Tice H."/>
            <person name="Mayilraj S."/>
            <person name="Sims D."/>
            <person name="Lapidus A."/>
            <person name="Nolan M."/>
            <person name="Lucas S."/>
            <person name="Glavina Del Rio T."/>
            <person name="Copeland A."/>
            <person name="Cheng J.F."/>
            <person name="Meincke L."/>
            <person name="Bruce D."/>
            <person name="Goodwin L."/>
            <person name="Pitluck S."/>
            <person name="Ivanova N."/>
            <person name="Mavromatis K."/>
            <person name="Ovchinnikova G."/>
            <person name="Pati A."/>
            <person name="Chen A."/>
            <person name="Palaniappan K."/>
            <person name="Land M."/>
            <person name="Hauser L."/>
            <person name="Chang Y.J."/>
            <person name="Jeffries C.D."/>
            <person name="Detter J.C."/>
            <person name="Brettin T."/>
            <person name="Rohde M."/>
            <person name="Goker M."/>
            <person name="Bristow J."/>
            <person name="Eisen J.A."/>
            <person name="Markowitz V."/>
            <person name="Hugenholtz P."/>
            <person name="Kyrpides N.C."/>
            <person name="Klenk H.P."/>
            <person name="Chen F."/>
        </authorList>
    </citation>
    <scope>NUCLEOTIDE SEQUENCE [LARGE SCALE GENOMIC DNA]</scope>
    <source>
        <strain evidence="3">ATCC 700099 / DSM 44233 / CIP 104796 / JCM 9543 / NBRC 105858 / Y-104</strain>
    </source>
</reference>
<dbReference type="KEGG" id="nml:Namu_2548"/>
<dbReference type="Pfam" id="PF12802">
    <property type="entry name" value="MarR_2"/>
    <property type="match status" value="1"/>
</dbReference>
<dbReference type="GO" id="GO:0006950">
    <property type="term" value="P:response to stress"/>
    <property type="evidence" value="ECO:0007669"/>
    <property type="project" value="TreeGrafter"/>
</dbReference>
<feature type="domain" description="HTH marR-type" evidence="1">
    <location>
        <begin position="30"/>
        <end position="167"/>
    </location>
</feature>
<dbReference type="RefSeq" id="WP_015747788.1">
    <property type="nucleotide sequence ID" value="NC_013235.1"/>
</dbReference>
<accession>C8X7F3</accession>
<keyword evidence="3" id="KW-1185">Reference proteome</keyword>
<sequence length="167" mass="18297">MDLAGVNLRLVNASIFRMTVNALPPRRAATGRLLMLLASFGRIVSDALAEVAPDGEFASNLPVLVLCHLELDGPARPAELAELTGLSSGGISKLIDRLELAELISRRRHGVDSDHRAVIVSLTARGRRTIRQFIEIFDRHLDDASDLFDRMTDTVRTRRETSGSPGE</sequence>